<evidence type="ECO:0000313" key="3">
    <source>
        <dbReference type="Proteomes" id="UP000799750"/>
    </source>
</evidence>
<evidence type="ECO:0000313" key="2">
    <source>
        <dbReference type="EMBL" id="KAF2499826.1"/>
    </source>
</evidence>
<dbReference type="AlphaFoldDB" id="A0A6A6R5S3"/>
<reference evidence="2" key="1">
    <citation type="journal article" date="2020" name="Stud. Mycol.">
        <title>101 Dothideomycetes genomes: a test case for predicting lifestyles and emergence of pathogens.</title>
        <authorList>
            <person name="Haridas S."/>
            <person name="Albert R."/>
            <person name="Binder M."/>
            <person name="Bloem J."/>
            <person name="Labutti K."/>
            <person name="Salamov A."/>
            <person name="Andreopoulos B."/>
            <person name="Baker S."/>
            <person name="Barry K."/>
            <person name="Bills G."/>
            <person name="Bluhm B."/>
            <person name="Cannon C."/>
            <person name="Castanera R."/>
            <person name="Culley D."/>
            <person name="Daum C."/>
            <person name="Ezra D."/>
            <person name="Gonzalez J."/>
            <person name="Henrissat B."/>
            <person name="Kuo A."/>
            <person name="Liang C."/>
            <person name="Lipzen A."/>
            <person name="Lutzoni F."/>
            <person name="Magnuson J."/>
            <person name="Mondo S."/>
            <person name="Nolan M."/>
            <person name="Ohm R."/>
            <person name="Pangilinan J."/>
            <person name="Park H.-J."/>
            <person name="Ramirez L."/>
            <person name="Alfaro M."/>
            <person name="Sun H."/>
            <person name="Tritt A."/>
            <person name="Yoshinaga Y."/>
            <person name="Zwiers L.-H."/>
            <person name="Turgeon B."/>
            <person name="Goodwin S."/>
            <person name="Spatafora J."/>
            <person name="Crous P."/>
            <person name="Grigoriev I."/>
        </authorList>
    </citation>
    <scope>NUCLEOTIDE SEQUENCE</scope>
    <source>
        <strain evidence="2">CBS 269.34</strain>
    </source>
</reference>
<feature type="compositionally biased region" description="Basic residues" evidence="1">
    <location>
        <begin position="203"/>
        <end position="215"/>
    </location>
</feature>
<sequence length="227" mass="26118">MGSQPYLPSTSWVRPNSRGITNDPTDCRLCSKMKRNSFLFRQFQPSSEYSILGFCICHLRRVIEPSHRLQRITLLESQPCRATPYDISDYPPPAANIHDSPTLSWVRTYGLSRISTWPRRVTLGGGLDHWGGRYLSERRPIALLRSNLKLSGELVGLQRCPAVVIDHLHLHLRIFFHSIGPTCSAQDLARWPREELSTERCLHRSRRNHRSRARGMNHAARQGSRNM</sequence>
<feature type="region of interest" description="Disordered" evidence="1">
    <location>
        <begin position="203"/>
        <end position="227"/>
    </location>
</feature>
<organism evidence="2 3">
    <name type="scientific">Lophium mytilinum</name>
    <dbReference type="NCBI Taxonomy" id="390894"/>
    <lineage>
        <taxon>Eukaryota</taxon>
        <taxon>Fungi</taxon>
        <taxon>Dikarya</taxon>
        <taxon>Ascomycota</taxon>
        <taxon>Pezizomycotina</taxon>
        <taxon>Dothideomycetes</taxon>
        <taxon>Pleosporomycetidae</taxon>
        <taxon>Mytilinidiales</taxon>
        <taxon>Mytilinidiaceae</taxon>
        <taxon>Lophium</taxon>
    </lineage>
</organism>
<accession>A0A6A6R5S3</accession>
<name>A0A6A6R5S3_9PEZI</name>
<dbReference type="EMBL" id="MU004184">
    <property type="protein sequence ID" value="KAF2499826.1"/>
    <property type="molecule type" value="Genomic_DNA"/>
</dbReference>
<dbReference type="Proteomes" id="UP000799750">
    <property type="component" value="Unassembled WGS sequence"/>
</dbReference>
<keyword evidence="3" id="KW-1185">Reference proteome</keyword>
<evidence type="ECO:0000256" key="1">
    <source>
        <dbReference type="SAM" id="MobiDB-lite"/>
    </source>
</evidence>
<gene>
    <name evidence="2" type="ORF">BU16DRAFT_284424</name>
</gene>
<protein>
    <submittedName>
        <fullName evidence="2">Uncharacterized protein</fullName>
    </submittedName>
</protein>
<proteinExistence type="predicted"/>